<dbReference type="AlphaFoldDB" id="A0A1B6FKR1"/>
<reference evidence="1" key="1">
    <citation type="submission" date="2015-11" db="EMBL/GenBank/DDBJ databases">
        <title>De novo transcriptome assembly of four potential Pierce s Disease insect vectors from Arizona vineyards.</title>
        <authorList>
            <person name="Tassone E.E."/>
        </authorList>
    </citation>
    <scope>NUCLEOTIDE SEQUENCE</scope>
</reference>
<feature type="non-terminal residue" evidence="1">
    <location>
        <position position="113"/>
    </location>
</feature>
<organism evidence="1">
    <name type="scientific">Cuerna arida</name>
    <dbReference type="NCBI Taxonomy" id="1464854"/>
    <lineage>
        <taxon>Eukaryota</taxon>
        <taxon>Metazoa</taxon>
        <taxon>Ecdysozoa</taxon>
        <taxon>Arthropoda</taxon>
        <taxon>Hexapoda</taxon>
        <taxon>Insecta</taxon>
        <taxon>Pterygota</taxon>
        <taxon>Neoptera</taxon>
        <taxon>Paraneoptera</taxon>
        <taxon>Hemiptera</taxon>
        <taxon>Auchenorrhyncha</taxon>
        <taxon>Membracoidea</taxon>
        <taxon>Cicadellidae</taxon>
        <taxon>Cicadellinae</taxon>
        <taxon>Proconiini</taxon>
        <taxon>Cuerna</taxon>
    </lineage>
</organism>
<dbReference type="EMBL" id="GECZ01019000">
    <property type="protein sequence ID" value="JAS50769.1"/>
    <property type="molecule type" value="Transcribed_RNA"/>
</dbReference>
<gene>
    <name evidence="1" type="ORF">g.5438</name>
</gene>
<feature type="non-terminal residue" evidence="1">
    <location>
        <position position="1"/>
    </location>
</feature>
<accession>A0A1B6FKR1</accession>
<sequence length="113" mass="13127">TAQIIAIITQNISNPKPKEKRRVFSECSVLQLKLLLRNEDWGEIQTINDVDTAYNTFHGIIQYALDVACPYIKTNKKSKPLKYFWDEECELLRKTFLQANEQYLCSGLIEDKA</sequence>
<proteinExistence type="predicted"/>
<protein>
    <submittedName>
        <fullName evidence="1">Uncharacterized protein</fullName>
    </submittedName>
</protein>
<evidence type="ECO:0000313" key="1">
    <source>
        <dbReference type="EMBL" id="JAS50769.1"/>
    </source>
</evidence>
<name>A0A1B6FKR1_9HEMI</name>